<dbReference type="PANTHER" id="PTHR20883:SF48">
    <property type="entry name" value="ECTOINE DIOXYGENASE"/>
    <property type="match status" value="1"/>
</dbReference>
<organism evidence="2 3">
    <name type="scientific">Marinoscillum furvescens DSM 4134</name>
    <dbReference type="NCBI Taxonomy" id="1122208"/>
    <lineage>
        <taxon>Bacteria</taxon>
        <taxon>Pseudomonadati</taxon>
        <taxon>Bacteroidota</taxon>
        <taxon>Cytophagia</taxon>
        <taxon>Cytophagales</taxon>
        <taxon>Reichenbachiellaceae</taxon>
        <taxon>Marinoscillum</taxon>
    </lineage>
</organism>
<accession>A0A3D9KYK6</accession>
<gene>
    <name evidence="2" type="ORF">C7460_13125</name>
</gene>
<dbReference type="Proteomes" id="UP000256779">
    <property type="component" value="Unassembled WGS sequence"/>
</dbReference>
<reference evidence="2 3" key="1">
    <citation type="submission" date="2018-07" db="EMBL/GenBank/DDBJ databases">
        <title>Genomic Encyclopedia of Type Strains, Phase IV (KMG-IV): sequencing the most valuable type-strain genomes for metagenomic binning, comparative biology and taxonomic classification.</title>
        <authorList>
            <person name="Goeker M."/>
        </authorList>
    </citation>
    <scope>NUCLEOTIDE SEQUENCE [LARGE SCALE GENOMIC DNA]</scope>
    <source>
        <strain evidence="2 3">DSM 4134</strain>
    </source>
</reference>
<proteinExistence type="predicted"/>
<keyword evidence="2" id="KW-0223">Dioxygenase</keyword>
<dbReference type="SUPFAM" id="SSF51197">
    <property type="entry name" value="Clavaminate synthase-like"/>
    <property type="match status" value="1"/>
</dbReference>
<evidence type="ECO:0000256" key="1">
    <source>
        <dbReference type="ARBA" id="ARBA00001954"/>
    </source>
</evidence>
<dbReference type="Pfam" id="PF05721">
    <property type="entry name" value="PhyH"/>
    <property type="match status" value="1"/>
</dbReference>
<comment type="cofactor">
    <cofactor evidence="1">
        <name>Fe(2+)</name>
        <dbReference type="ChEBI" id="CHEBI:29033"/>
    </cofactor>
</comment>
<dbReference type="InterPro" id="IPR008775">
    <property type="entry name" value="Phytyl_CoA_dOase-like"/>
</dbReference>
<evidence type="ECO:0000313" key="3">
    <source>
        <dbReference type="Proteomes" id="UP000256779"/>
    </source>
</evidence>
<dbReference type="GO" id="GO:0016706">
    <property type="term" value="F:2-oxoglutarate-dependent dioxygenase activity"/>
    <property type="evidence" value="ECO:0007669"/>
    <property type="project" value="UniProtKB-ARBA"/>
</dbReference>
<name>A0A3D9KYK6_MARFU</name>
<keyword evidence="2" id="KW-0560">Oxidoreductase</keyword>
<protein>
    <submittedName>
        <fullName evidence="2">Phytanoyl-CoA dioxygenase PhyH</fullName>
    </submittedName>
</protein>
<sequence>METQVKQLFLNPKLDKAFKELGVIKIGLLDKDELMELLQFASKNLQNQRPVIDFAKGLNYYISIFDTDEAFKRACDQLISGIVNEKLSKILVDYESFYSNFMIKYPGDGVLECHQDFNLVDERNFTGFNLWCPLSDTAPENGGLHFIKGSHRVKNLFRGPNLPFSFTRFNEVLIPKAQPVTVNAGECLIFDHRTIHFSTPNTTTQTRYAIQSVLKPIEAPSLLYIYDATEDAVHAKEIDREYTLKHGFWSEEIMNRPTLHTIDYENPEELDDVQNLVSQ</sequence>
<keyword evidence="3" id="KW-1185">Reference proteome</keyword>
<dbReference type="PANTHER" id="PTHR20883">
    <property type="entry name" value="PHYTANOYL-COA DIOXYGENASE DOMAIN CONTAINING 1"/>
    <property type="match status" value="1"/>
</dbReference>
<comment type="caution">
    <text evidence="2">The sequence shown here is derived from an EMBL/GenBank/DDBJ whole genome shotgun (WGS) entry which is preliminary data.</text>
</comment>
<dbReference type="AlphaFoldDB" id="A0A3D9KYK6"/>
<evidence type="ECO:0000313" key="2">
    <source>
        <dbReference type="EMBL" id="RED92311.1"/>
    </source>
</evidence>
<dbReference type="RefSeq" id="WP_115870267.1">
    <property type="nucleotide sequence ID" value="NZ_QREG01000031.1"/>
</dbReference>
<dbReference type="OrthoDB" id="9814777at2"/>
<dbReference type="GO" id="GO:0005506">
    <property type="term" value="F:iron ion binding"/>
    <property type="evidence" value="ECO:0007669"/>
    <property type="project" value="UniProtKB-ARBA"/>
</dbReference>
<dbReference type="Gene3D" id="2.60.120.620">
    <property type="entry name" value="q2cbj1_9rhob like domain"/>
    <property type="match status" value="1"/>
</dbReference>
<dbReference type="EMBL" id="QREG01000031">
    <property type="protein sequence ID" value="RED92311.1"/>
    <property type="molecule type" value="Genomic_DNA"/>
</dbReference>